<proteinExistence type="predicted"/>
<name>A0A6N2Y910_9FIRM</name>
<accession>A0A6N2Y910</accession>
<gene>
    <name evidence="1" type="ORF">CHLFYP18_05180</name>
</gene>
<reference evidence="1" key="1">
    <citation type="submission" date="2019-11" db="EMBL/GenBank/DDBJ databases">
        <authorList>
            <person name="Feng L."/>
        </authorList>
    </citation>
    <scope>NUCLEOTIDE SEQUENCE</scope>
    <source>
        <strain evidence="1">ChathewayiLFYP18</strain>
    </source>
</reference>
<sequence>MNKPCEYCSKADKKRADYFKCDKPCRNAKQCYENDKKLLEIFRGFFPPAN</sequence>
<protein>
    <submittedName>
        <fullName evidence="1">Uncharacterized protein</fullName>
    </submittedName>
</protein>
<evidence type="ECO:0000313" key="1">
    <source>
        <dbReference type="EMBL" id="VYT63271.1"/>
    </source>
</evidence>
<dbReference type="AlphaFoldDB" id="A0A6N2Y910"/>
<organism evidence="1">
    <name type="scientific">Hungatella hathewayi</name>
    <dbReference type="NCBI Taxonomy" id="154046"/>
    <lineage>
        <taxon>Bacteria</taxon>
        <taxon>Bacillati</taxon>
        <taxon>Bacillota</taxon>
        <taxon>Clostridia</taxon>
        <taxon>Lachnospirales</taxon>
        <taxon>Lachnospiraceae</taxon>
        <taxon>Hungatella</taxon>
    </lineage>
</organism>
<dbReference type="EMBL" id="CACRUH010000005">
    <property type="protein sequence ID" value="VYT63271.1"/>
    <property type="molecule type" value="Genomic_DNA"/>
</dbReference>